<accession>A0A1Y6LAL9</accession>
<organism evidence="2 3">
    <name type="scientific">Zymoseptoria tritici ST99CH_1A5</name>
    <dbReference type="NCBI Taxonomy" id="1276529"/>
    <lineage>
        <taxon>Eukaryota</taxon>
        <taxon>Fungi</taxon>
        <taxon>Dikarya</taxon>
        <taxon>Ascomycota</taxon>
        <taxon>Pezizomycotina</taxon>
        <taxon>Dothideomycetes</taxon>
        <taxon>Dothideomycetidae</taxon>
        <taxon>Mycosphaerellales</taxon>
        <taxon>Mycosphaerellaceae</taxon>
        <taxon>Zymoseptoria</taxon>
    </lineage>
</organism>
<protein>
    <submittedName>
        <fullName evidence="2">Uncharacterized protein</fullName>
    </submittedName>
</protein>
<dbReference type="AlphaFoldDB" id="A0A1Y6LAL9"/>
<evidence type="ECO:0000313" key="2">
    <source>
        <dbReference type="EMBL" id="SMY20340.1"/>
    </source>
</evidence>
<gene>
    <name evidence="2" type="ORF">ZT1A5_G1775</name>
</gene>
<evidence type="ECO:0000256" key="1">
    <source>
        <dbReference type="SAM" id="MobiDB-lite"/>
    </source>
</evidence>
<dbReference type="Proteomes" id="UP000215453">
    <property type="component" value="Chromosome 1"/>
</dbReference>
<feature type="region of interest" description="Disordered" evidence="1">
    <location>
        <begin position="25"/>
        <end position="55"/>
    </location>
</feature>
<evidence type="ECO:0000313" key="3">
    <source>
        <dbReference type="Proteomes" id="UP000215453"/>
    </source>
</evidence>
<name>A0A1Y6LAL9_ZYMTR</name>
<sequence length="79" mass="8870">MLVMLFFAEFINKVPKYLRRTIHQRTFEPSPPKPGKELPKAAAELSGDMSCNEEPEDVVNRWGNATRSSGSVGHETQPL</sequence>
<dbReference type="EMBL" id="LT882676">
    <property type="protein sequence ID" value="SMY20340.1"/>
    <property type="molecule type" value="Genomic_DNA"/>
</dbReference>
<reference evidence="2 3" key="1">
    <citation type="submission" date="2016-10" db="EMBL/GenBank/DDBJ databases">
        <authorList>
            <person name="Varghese N."/>
        </authorList>
    </citation>
    <scope>NUCLEOTIDE SEQUENCE [LARGE SCALE GENOMIC DNA]</scope>
</reference>
<proteinExistence type="predicted"/>